<feature type="transmembrane region" description="Helical" evidence="1">
    <location>
        <begin position="22"/>
        <end position="41"/>
    </location>
</feature>
<name>S3CYM6_GLAL2</name>
<keyword evidence="3" id="KW-1185">Reference proteome</keyword>
<dbReference type="HOGENOM" id="CLU_2758000_0_0_1"/>
<accession>S3CYM6</accession>
<reference evidence="2 3" key="1">
    <citation type="journal article" date="2013" name="BMC Genomics">
        <title>Genomics-driven discovery of the pneumocandin biosynthetic gene cluster in the fungus Glarea lozoyensis.</title>
        <authorList>
            <person name="Chen L."/>
            <person name="Yue Q."/>
            <person name="Zhang X."/>
            <person name="Xiang M."/>
            <person name="Wang C."/>
            <person name="Li S."/>
            <person name="Che Y."/>
            <person name="Ortiz-Lopez F.J."/>
            <person name="Bills G.F."/>
            <person name="Liu X."/>
            <person name="An Z."/>
        </authorList>
    </citation>
    <scope>NUCLEOTIDE SEQUENCE [LARGE SCALE GENOMIC DNA]</scope>
    <source>
        <strain evidence="3">ATCC 20868 / MF5171</strain>
    </source>
</reference>
<proteinExistence type="predicted"/>
<dbReference type="GeneID" id="19472142"/>
<keyword evidence="1" id="KW-1133">Transmembrane helix</keyword>
<gene>
    <name evidence="2" type="ORF">GLAREA_13102</name>
</gene>
<dbReference type="KEGG" id="glz:GLAREA_13102"/>
<sequence>MRDNIRNAGTEKVSQQLSLRDLMLNYGLDILFLLMSVVLPLDVFGRTTAEVVGTVFFRDDVSTPAPGTTD</sequence>
<evidence type="ECO:0000313" key="3">
    <source>
        <dbReference type="Proteomes" id="UP000016922"/>
    </source>
</evidence>
<dbReference type="AlphaFoldDB" id="S3CYM6"/>
<keyword evidence="1" id="KW-0472">Membrane</keyword>
<evidence type="ECO:0000256" key="1">
    <source>
        <dbReference type="SAM" id="Phobius"/>
    </source>
</evidence>
<dbReference type="OrthoDB" id="10481392at2759"/>
<dbReference type="RefSeq" id="XP_008082950.1">
    <property type="nucleotide sequence ID" value="XM_008084759.1"/>
</dbReference>
<protein>
    <submittedName>
        <fullName evidence="2">Uncharacterized protein</fullName>
    </submittedName>
</protein>
<organism evidence="2 3">
    <name type="scientific">Glarea lozoyensis (strain ATCC 20868 / MF5171)</name>
    <dbReference type="NCBI Taxonomy" id="1116229"/>
    <lineage>
        <taxon>Eukaryota</taxon>
        <taxon>Fungi</taxon>
        <taxon>Dikarya</taxon>
        <taxon>Ascomycota</taxon>
        <taxon>Pezizomycotina</taxon>
        <taxon>Leotiomycetes</taxon>
        <taxon>Helotiales</taxon>
        <taxon>Helotiaceae</taxon>
        <taxon>Glarea</taxon>
    </lineage>
</organism>
<dbReference type="EMBL" id="KE145366">
    <property type="protein sequence ID" value="EPE30054.1"/>
    <property type="molecule type" value="Genomic_DNA"/>
</dbReference>
<keyword evidence="1" id="KW-0812">Transmembrane</keyword>
<evidence type="ECO:0000313" key="2">
    <source>
        <dbReference type="EMBL" id="EPE30054.1"/>
    </source>
</evidence>
<dbReference type="Proteomes" id="UP000016922">
    <property type="component" value="Unassembled WGS sequence"/>
</dbReference>